<sequence>MYAIELAITLNKNSENYSEKFDIVALPFIPRKGEKILWNGQLYKISDVMYGFETSEEEYGFIVSPEIQTSIASDLSYKVWLEEVI</sequence>
<dbReference type="EMBL" id="WVTI01000030">
    <property type="protein sequence ID" value="MXS27540.1"/>
    <property type="molecule type" value="Genomic_DNA"/>
</dbReference>
<dbReference type="Proteomes" id="UP000439965">
    <property type="component" value="Unassembled WGS sequence"/>
</dbReference>
<accession>A0A6I4XV43</accession>
<name>A0A6I4XV43_ENTGA</name>
<evidence type="ECO:0000313" key="2">
    <source>
        <dbReference type="Proteomes" id="UP000439965"/>
    </source>
</evidence>
<reference evidence="1 2" key="1">
    <citation type="submission" date="2019-04" db="EMBL/GenBank/DDBJ databases">
        <title>Step-wise assembly of the neonatal virome modulated by breast feeding.</title>
        <authorList>
            <person name="Liang G."/>
            <person name="Bushman F."/>
        </authorList>
    </citation>
    <scope>NUCLEOTIDE SEQUENCE [LARGE SCALE GENOMIC DNA]</scope>
    <source>
        <strain evidence="1 2">E3404</strain>
    </source>
</reference>
<dbReference type="RefSeq" id="WP_003127886.1">
    <property type="nucleotide sequence ID" value="NZ_CABEIK010000002.1"/>
</dbReference>
<organism evidence="1 2">
    <name type="scientific">Enterococcus gallinarum</name>
    <dbReference type="NCBI Taxonomy" id="1353"/>
    <lineage>
        <taxon>Bacteria</taxon>
        <taxon>Bacillati</taxon>
        <taxon>Bacillota</taxon>
        <taxon>Bacilli</taxon>
        <taxon>Lactobacillales</taxon>
        <taxon>Enterococcaceae</taxon>
        <taxon>Enterococcus</taxon>
    </lineage>
</organism>
<proteinExistence type="predicted"/>
<comment type="caution">
    <text evidence="1">The sequence shown here is derived from an EMBL/GenBank/DDBJ whole genome shotgun (WGS) entry which is preliminary data.</text>
</comment>
<protein>
    <submittedName>
        <fullName evidence="1">Uncharacterized protein</fullName>
    </submittedName>
</protein>
<gene>
    <name evidence="1" type="ORF">GTI89_15910</name>
</gene>
<evidence type="ECO:0000313" key="1">
    <source>
        <dbReference type="EMBL" id="MXS27540.1"/>
    </source>
</evidence>
<dbReference type="AlphaFoldDB" id="A0A6I4XV43"/>